<feature type="chain" id="PRO_5032840204" evidence="4">
    <location>
        <begin position="23"/>
        <end position="314"/>
    </location>
</feature>
<sequence length="314" mass="36624">MIFRWEVFIFFLFFLYAAFSDSDVLTIKIVEDIDNNWANNLWNQPQTKLTLEPKVKEANFSGPSHFKSLLGKCYEKVTTSYRYVFCPFRNVTQHEISLQWKPYNGILGVWQEWEIENNTFSAMLMRDGDKCGSIYRSVRVVFTCASKNQVSDVSEPQLCHYLLHFETPLVCQKQSMFVYPYLSSNLKDAWDEIEGELLRKEITEKGYKKELVKIFTAAGFFLSDETKKDLAKNISKKTADNEKTETKFESLEKCSAEYTRLLAEMEGLRTLISLTARLKEQERKEDEETPGYKSESSSKEHTSSPLLKNRKKKN</sequence>
<feature type="domain" description="DMAP1-binding" evidence="5">
    <location>
        <begin position="178"/>
        <end position="298"/>
    </location>
</feature>
<accession>A0A812E039</accession>
<dbReference type="Proteomes" id="UP000597762">
    <property type="component" value="Unassembled WGS sequence"/>
</dbReference>
<evidence type="ECO:0000256" key="4">
    <source>
        <dbReference type="SAM" id="SignalP"/>
    </source>
</evidence>
<dbReference type="SUPFAM" id="SSF50911">
    <property type="entry name" value="Mannose 6-phosphate receptor domain"/>
    <property type="match status" value="1"/>
</dbReference>
<evidence type="ECO:0000259" key="6">
    <source>
        <dbReference type="PROSITE" id="PS51914"/>
    </source>
</evidence>
<dbReference type="InterPro" id="IPR010506">
    <property type="entry name" value="DMAP1-bd"/>
</dbReference>
<gene>
    <name evidence="7" type="ORF">SPHA_63849</name>
</gene>
<evidence type="ECO:0000313" key="7">
    <source>
        <dbReference type="EMBL" id="CAE1312619.1"/>
    </source>
</evidence>
<comment type="caution">
    <text evidence="7">The sequence shown here is derived from an EMBL/GenBank/DDBJ whole genome shotgun (WGS) entry which is preliminary data.</text>
</comment>
<evidence type="ECO:0000313" key="8">
    <source>
        <dbReference type="Proteomes" id="UP000597762"/>
    </source>
</evidence>
<feature type="region of interest" description="Disordered" evidence="3">
    <location>
        <begin position="280"/>
        <end position="314"/>
    </location>
</feature>
<protein>
    <submittedName>
        <fullName evidence="7">GNPTG</fullName>
    </submittedName>
</protein>
<evidence type="ECO:0000256" key="2">
    <source>
        <dbReference type="ARBA" id="ARBA00023157"/>
    </source>
</evidence>
<name>A0A812E039_ACAPH</name>
<evidence type="ECO:0000256" key="1">
    <source>
        <dbReference type="ARBA" id="ARBA00022729"/>
    </source>
</evidence>
<dbReference type="InterPro" id="IPR039794">
    <property type="entry name" value="Gtb1-like"/>
</dbReference>
<reference evidence="7" key="1">
    <citation type="submission" date="2021-01" db="EMBL/GenBank/DDBJ databases">
        <authorList>
            <person name="Li R."/>
            <person name="Bekaert M."/>
        </authorList>
    </citation>
    <scope>NUCLEOTIDE SEQUENCE</scope>
    <source>
        <strain evidence="7">Farmed</strain>
    </source>
</reference>
<keyword evidence="1 4" id="KW-0732">Signal</keyword>
<evidence type="ECO:0000256" key="3">
    <source>
        <dbReference type="SAM" id="MobiDB-lite"/>
    </source>
</evidence>
<keyword evidence="8" id="KW-1185">Reference proteome</keyword>
<dbReference type="InterPro" id="IPR036607">
    <property type="entry name" value="PRKCSH"/>
</dbReference>
<evidence type="ECO:0000259" key="5">
    <source>
        <dbReference type="PROSITE" id="PS51912"/>
    </source>
</evidence>
<dbReference type="InterPro" id="IPR044865">
    <property type="entry name" value="MRH_dom"/>
</dbReference>
<feature type="domain" description="MRH" evidence="6">
    <location>
        <begin position="71"/>
        <end position="173"/>
    </location>
</feature>
<dbReference type="Pfam" id="PF13015">
    <property type="entry name" value="PRKCSH_1"/>
    <property type="match status" value="1"/>
</dbReference>
<dbReference type="OrthoDB" id="28322at2759"/>
<dbReference type="PANTHER" id="PTHR12630">
    <property type="entry name" value="N-LINKED OLIGOSACCHARIDE PROCESSING"/>
    <property type="match status" value="1"/>
</dbReference>
<dbReference type="Gene3D" id="2.70.130.10">
    <property type="entry name" value="Mannose-6-phosphate receptor binding domain"/>
    <property type="match status" value="1"/>
</dbReference>
<organism evidence="7 8">
    <name type="scientific">Acanthosepion pharaonis</name>
    <name type="common">Pharaoh cuttlefish</name>
    <name type="synonym">Sepia pharaonis</name>
    <dbReference type="NCBI Taxonomy" id="158019"/>
    <lineage>
        <taxon>Eukaryota</taxon>
        <taxon>Metazoa</taxon>
        <taxon>Spiralia</taxon>
        <taxon>Lophotrochozoa</taxon>
        <taxon>Mollusca</taxon>
        <taxon>Cephalopoda</taxon>
        <taxon>Coleoidea</taxon>
        <taxon>Decapodiformes</taxon>
        <taxon>Sepiida</taxon>
        <taxon>Sepiina</taxon>
        <taxon>Sepiidae</taxon>
        <taxon>Acanthosepion</taxon>
    </lineage>
</organism>
<dbReference type="EMBL" id="CAHIKZ030004588">
    <property type="protein sequence ID" value="CAE1312619.1"/>
    <property type="molecule type" value="Genomic_DNA"/>
</dbReference>
<dbReference type="AlphaFoldDB" id="A0A812E039"/>
<proteinExistence type="predicted"/>
<dbReference type="GO" id="GO:0005794">
    <property type="term" value="C:Golgi apparatus"/>
    <property type="evidence" value="ECO:0007669"/>
    <property type="project" value="TreeGrafter"/>
</dbReference>
<keyword evidence="2" id="KW-1015">Disulfide bond</keyword>
<dbReference type="PROSITE" id="PS51912">
    <property type="entry name" value="DMAP1_BIND"/>
    <property type="match status" value="1"/>
</dbReference>
<dbReference type="PANTHER" id="PTHR12630:SF6">
    <property type="entry name" value="N-ACETYLGLUCOSAMINE-1-PHOSPHOTRANSFERASE SUBUNIT GAMMA"/>
    <property type="match status" value="1"/>
</dbReference>
<dbReference type="PROSITE" id="PS51914">
    <property type="entry name" value="MRH"/>
    <property type="match status" value="1"/>
</dbReference>
<feature type="signal peptide" evidence="4">
    <location>
        <begin position="1"/>
        <end position="22"/>
    </location>
</feature>
<dbReference type="InterPro" id="IPR009011">
    <property type="entry name" value="Man6P_isomerase_rcpt-bd_dom_sf"/>
</dbReference>